<dbReference type="SUPFAM" id="SSF54001">
    <property type="entry name" value="Cysteine proteinases"/>
    <property type="match status" value="1"/>
</dbReference>
<evidence type="ECO:0000313" key="8">
    <source>
        <dbReference type="EMBL" id="KUO19529.1"/>
    </source>
</evidence>
<keyword evidence="9" id="KW-1185">Reference proteome</keyword>
<name>A0A101UZ58_9ACTN</name>
<evidence type="ECO:0000256" key="2">
    <source>
        <dbReference type="ARBA" id="ARBA00022670"/>
    </source>
</evidence>
<feature type="domain" description="NlpC/P60" evidence="7">
    <location>
        <begin position="336"/>
        <end position="452"/>
    </location>
</feature>
<reference evidence="8 9" key="1">
    <citation type="submission" date="2015-10" db="EMBL/GenBank/DDBJ databases">
        <title>Draft genome sequence of Streptomyces sp. RV15, isolated from a marine sponge.</title>
        <authorList>
            <person name="Ruckert C."/>
            <person name="Abdelmohsen U.R."/>
            <person name="Winkler A."/>
            <person name="Hentschel U."/>
            <person name="Kalinowski J."/>
            <person name="Kampfer P."/>
            <person name="Glaeser S."/>
        </authorList>
    </citation>
    <scope>NUCLEOTIDE SEQUENCE [LARGE SCALE GENOMIC DNA]</scope>
    <source>
        <strain evidence="8 9">RV15</strain>
    </source>
</reference>
<proteinExistence type="inferred from homology"/>
<dbReference type="GO" id="GO:0008234">
    <property type="term" value="F:cysteine-type peptidase activity"/>
    <property type="evidence" value="ECO:0007669"/>
    <property type="project" value="UniProtKB-KW"/>
</dbReference>
<dbReference type="PANTHER" id="PTHR47359">
    <property type="entry name" value="PEPTIDOGLYCAN DL-ENDOPEPTIDASE CWLO"/>
    <property type="match status" value="1"/>
</dbReference>
<sequence length="452" mass="46727">MAPEGTARPGGLSLPGMRNSALASAALTSVALLAQTANAAPSAGDEGPSREEVRQRVSSLYDQAESDTGTFNATRAAATRGRVDRPVDGGRRTDPALDTVARQWFDVARSRLGPTVPAVMPPDRRPDRPAGARPARPAERAGDGRTGGARETADRALPELTAKPVAELTSGPATATAPVAELTAGPVPALPMALPTAPETQQPETSQETPRAQSLALPAPTTEARQSALRTTKEQNRRKLAHARELLSAHVVQQSTPLAAAEPPPVEDTWSATTAQSLPEARPEWPQQQPTELGTVAPVTTGWTTTADQAAATGWSTATGQVIDTGTGTVPVAAQDTRAVRAVSFARAQIGKPSLWGATGPDSYDAGGLVQAAWKAAGVTLPRTPPEQATAGTPVSLIYVEPGDLVLFHAGHVGIATGNGMMIHAPSPGTSIREESIFYAGEAAIHSVIRPA</sequence>
<keyword evidence="6" id="KW-0732">Signal</keyword>
<dbReference type="InterPro" id="IPR000064">
    <property type="entry name" value="NLP_P60_dom"/>
</dbReference>
<dbReference type="InterPro" id="IPR038765">
    <property type="entry name" value="Papain-like_cys_pep_sf"/>
</dbReference>
<dbReference type="STRING" id="909626.AQJ91_19440"/>
<comment type="caution">
    <text evidence="8">The sequence shown here is derived from an EMBL/GenBank/DDBJ whole genome shotgun (WGS) entry which is preliminary data.</text>
</comment>
<dbReference type="AlphaFoldDB" id="A0A101UZ58"/>
<evidence type="ECO:0000256" key="3">
    <source>
        <dbReference type="ARBA" id="ARBA00022801"/>
    </source>
</evidence>
<keyword evidence="2" id="KW-0645">Protease</keyword>
<dbReference type="Gene3D" id="3.90.1720.10">
    <property type="entry name" value="endopeptidase domain like (from Nostoc punctiforme)"/>
    <property type="match status" value="1"/>
</dbReference>
<dbReference type="Proteomes" id="UP000053260">
    <property type="component" value="Unassembled WGS sequence"/>
</dbReference>
<dbReference type="Pfam" id="PF00877">
    <property type="entry name" value="NLPC_P60"/>
    <property type="match status" value="1"/>
</dbReference>
<evidence type="ECO:0000256" key="6">
    <source>
        <dbReference type="SAM" id="SignalP"/>
    </source>
</evidence>
<feature type="signal peptide" evidence="6">
    <location>
        <begin position="1"/>
        <end position="39"/>
    </location>
</feature>
<feature type="compositionally biased region" description="Basic and acidic residues" evidence="5">
    <location>
        <begin position="122"/>
        <end position="143"/>
    </location>
</feature>
<dbReference type="InterPro" id="IPR051794">
    <property type="entry name" value="PG_Endopeptidase_C40"/>
</dbReference>
<protein>
    <recommendedName>
        <fullName evidence="7">NlpC/P60 domain-containing protein</fullName>
    </recommendedName>
</protein>
<feature type="region of interest" description="Disordered" evidence="5">
    <location>
        <begin position="188"/>
        <end position="237"/>
    </location>
</feature>
<feature type="compositionally biased region" description="Polar residues" evidence="5">
    <location>
        <begin position="198"/>
        <end position="212"/>
    </location>
</feature>
<evidence type="ECO:0000256" key="5">
    <source>
        <dbReference type="SAM" id="MobiDB-lite"/>
    </source>
</evidence>
<dbReference type="PROSITE" id="PS51935">
    <property type="entry name" value="NLPC_P60"/>
    <property type="match status" value="1"/>
</dbReference>
<accession>A0A101UZ58</accession>
<gene>
    <name evidence="8" type="ORF">AQJ91_19440</name>
</gene>
<feature type="region of interest" description="Disordered" evidence="5">
    <location>
        <begin position="113"/>
        <end position="159"/>
    </location>
</feature>
<feature type="compositionally biased region" description="Basic and acidic residues" evidence="5">
    <location>
        <begin position="81"/>
        <end position="95"/>
    </location>
</feature>
<organism evidence="8 9">
    <name type="scientific">Streptomyces dysideae</name>
    <dbReference type="NCBI Taxonomy" id="909626"/>
    <lineage>
        <taxon>Bacteria</taxon>
        <taxon>Bacillati</taxon>
        <taxon>Actinomycetota</taxon>
        <taxon>Actinomycetes</taxon>
        <taxon>Kitasatosporales</taxon>
        <taxon>Streptomycetaceae</taxon>
        <taxon>Streptomyces</taxon>
    </lineage>
</organism>
<evidence type="ECO:0000256" key="1">
    <source>
        <dbReference type="ARBA" id="ARBA00007074"/>
    </source>
</evidence>
<keyword evidence="3" id="KW-0378">Hydrolase</keyword>
<evidence type="ECO:0000313" key="9">
    <source>
        <dbReference type="Proteomes" id="UP000053260"/>
    </source>
</evidence>
<dbReference type="GO" id="GO:0006508">
    <property type="term" value="P:proteolysis"/>
    <property type="evidence" value="ECO:0007669"/>
    <property type="project" value="UniProtKB-KW"/>
</dbReference>
<dbReference type="PANTHER" id="PTHR47359:SF3">
    <property type="entry name" value="NLP_P60 DOMAIN-CONTAINING PROTEIN-RELATED"/>
    <property type="match status" value="1"/>
</dbReference>
<feature type="compositionally biased region" description="Polar residues" evidence="5">
    <location>
        <begin position="56"/>
        <end position="73"/>
    </location>
</feature>
<keyword evidence="4" id="KW-0788">Thiol protease</keyword>
<evidence type="ECO:0000256" key="4">
    <source>
        <dbReference type="ARBA" id="ARBA00022807"/>
    </source>
</evidence>
<dbReference type="EMBL" id="LMXB01000051">
    <property type="protein sequence ID" value="KUO19529.1"/>
    <property type="molecule type" value="Genomic_DNA"/>
</dbReference>
<comment type="similarity">
    <text evidence="1">Belongs to the peptidase C40 family.</text>
</comment>
<feature type="region of interest" description="Disordered" evidence="5">
    <location>
        <begin position="37"/>
        <end position="95"/>
    </location>
</feature>
<feature type="chain" id="PRO_5007108582" description="NlpC/P60 domain-containing protein" evidence="6">
    <location>
        <begin position="40"/>
        <end position="452"/>
    </location>
</feature>
<evidence type="ECO:0000259" key="7">
    <source>
        <dbReference type="PROSITE" id="PS51935"/>
    </source>
</evidence>